<evidence type="ECO:0000313" key="7">
    <source>
        <dbReference type="Proteomes" id="UP000231586"/>
    </source>
</evidence>
<dbReference type="AlphaFoldDB" id="A0A2M8WSN9"/>
<dbReference type="Gene3D" id="3.30.360.10">
    <property type="entry name" value="Dihydrodipicolinate Reductase, domain 2"/>
    <property type="match status" value="1"/>
</dbReference>
<keyword evidence="2" id="KW-0560">Oxidoreductase</keyword>
<protein>
    <submittedName>
        <fullName evidence="6">Putative dehydrogenase</fullName>
    </submittedName>
</protein>
<keyword evidence="3" id="KW-0520">NAD</keyword>
<reference evidence="6 7" key="1">
    <citation type="submission" date="2017-11" db="EMBL/GenBank/DDBJ databases">
        <title>Genomic Encyclopedia of Archaeal and Bacterial Type Strains, Phase II (KMG-II): From Individual Species to Whole Genera.</title>
        <authorList>
            <person name="Goeker M."/>
        </authorList>
    </citation>
    <scope>NUCLEOTIDE SEQUENCE [LARGE SCALE GENOMIC DNA]</scope>
    <source>
        <strain evidence="6 7">DSM 22413</strain>
    </source>
</reference>
<proteinExistence type="inferred from homology"/>
<dbReference type="RefSeq" id="WP_100349525.1">
    <property type="nucleotide sequence ID" value="NZ_PGTZ01000007.1"/>
</dbReference>
<feature type="domain" description="Gfo/Idh/MocA-like oxidoreductase N-terminal" evidence="4">
    <location>
        <begin position="29"/>
        <end position="145"/>
    </location>
</feature>
<dbReference type="Pfam" id="PF22725">
    <property type="entry name" value="GFO_IDH_MocA_C3"/>
    <property type="match status" value="1"/>
</dbReference>
<sequence length="352" mass="37665">MSTDDVVLTAQAAADEAGIAPDPRSAPPVRWGILGAGGISGSFAEAVRRFTNGTVTAVGSRQRTKAESFASAHEIARAHGSYEDLVEDPDVDVVYVGTPHSHHHEHALLALSAGKPLLVEKAFTRNHTEALEVFDAARSADLFVMEAMWTRFLPHVLALREALAAGEIGEVKTFLGSYGARFPFDPSHRAYAPELAGGALLDIGVYPISFAHDLFGAPGNVSANGTLTETGVDGQAVVALDFADGVHAAISTTLWAWTPENITVGGTDGYVTTDRWTYGGGGFTVHAPDGEVRRRYEGFRGEGKQYQAAEVARCLDAGVTQSERMSWQDTLDVLRTLDEIRRQVGVVYPGEE</sequence>
<evidence type="ECO:0000256" key="1">
    <source>
        <dbReference type="ARBA" id="ARBA00010928"/>
    </source>
</evidence>
<name>A0A2M8WSN9_9MICO</name>
<evidence type="ECO:0000256" key="3">
    <source>
        <dbReference type="ARBA" id="ARBA00023027"/>
    </source>
</evidence>
<comment type="similarity">
    <text evidence="1">Belongs to the Gfo/Idh/MocA family.</text>
</comment>
<dbReference type="Gene3D" id="3.40.50.720">
    <property type="entry name" value="NAD(P)-binding Rossmann-like Domain"/>
    <property type="match status" value="1"/>
</dbReference>
<evidence type="ECO:0000256" key="2">
    <source>
        <dbReference type="ARBA" id="ARBA00023002"/>
    </source>
</evidence>
<organism evidence="6 7">
    <name type="scientific">Luteimicrobium subarcticum</name>
    <dbReference type="NCBI Taxonomy" id="620910"/>
    <lineage>
        <taxon>Bacteria</taxon>
        <taxon>Bacillati</taxon>
        <taxon>Actinomycetota</taxon>
        <taxon>Actinomycetes</taxon>
        <taxon>Micrococcales</taxon>
        <taxon>Luteimicrobium</taxon>
    </lineage>
</organism>
<comment type="caution">
    <text evidence="6">The sequence shown here is derived from an EMBL/GenBank/DDBJ whole genome shotgun (WGS) entry which is preliminary data.</text>
</comment>
<dbReference type="Proteomes" id="UP000231586">
    <property type="component" value="Unassembled WGS sequence"/>
</dbReference>
<dbReference type="GO" id="GO:0016491">
    <property type="term" value="F:oxidoreductase activity"/>
    <property type="evidence" value="ECO:0007669"/>
    <property type="project" value="UniProtKB-KW"/>
</dbReference>
<dbReference type="PANTHER" id="PTHR22604">
    <property type="entry name" value="OXIDOREDUCTASES"/>
    <property type="match status" value="1"/>
</dbReference>
<evidence type="ECO:0000259" key="5">
    <source>
        <dbReference type="Pfam" id="PF22725"/>
    </source>
</evidence>
<dbReference type="Pfam" id="PF01408">
    <property type="entry name" value="GFO_IDH_MocA"/>
    <property type="match status" value="1"/>
</dbReference>
<dbReference type="InterPro" id="IPR036291">
    <property type="entry name" value="NAD(P)-bd_dom_sf"/>
</dbReference>
<evidence type="ECO:0000259" key="4">
    <source>
        <dbReference type="Pfam" id="PF01408"/>
    </source>
</evidence>
<dbReference type="PANTHER" id="PTHR22604:SF105">
    <property type="entry name" value="TRANS-1,2-DIHYDROBENZENE-1,2-DIOL DEHYDROGENASE"/>
    <property type="match status" value="1"/>
</dbReference>
<dbReference type="EMBL" id="PGTZ01000007">
    <property type="protein sequence ID" value="PJI93904.1"/>
    <property type="molecule type" value="Genomic_DNA"/>
</dbReference>
<dbReference type="SUPFAM" id="SSF51735">
    <property type="entry name" value="NAD(P)-binding Rossmann-fold domains"/>
    <property type="match status" value="1"/>
</dbReference>
<evidence type="ECO:0000313" key="6">
    <source>
        <dbReference type="EMBL" id="PJI93904.1"/>
    </source>
</evidence>
<dbReference type="SUPFAM" id="SSF55347">
    <property type="entry name" value="Glyceraldehyde-3-phosphate dehydrogenase-like, C-terminal domain"/>
    <property type="match status" value="1"/>
</dbReference>
<dbReference type="InterPro" id="IPR050984">
    <property type="entry name" value="Gfo/Idh/MocA_domain"/>
</dbReference>
<feature type="domain" description="GFO/IDH/MocA-like oxidoreductase" evidence="5">
    <location>
        <begin position="157"/>
        <end position="271"/>
    </location>
</feature>
<dbReference type="InterPro" id="IPR055170">
    <property type="entry name" value="GFO_IDH_MocA-like_dom"/>
</dbReference>
<accession>A0A2M8WSN9</accession>
<gene>
    <name evidence="6" type="ORF">CLV34_1384</name>
</gene>
<dbReference type="InterPro" id="IPR000683">
    <property type="entry name" value="Gfo/Idh/MocA-like_OxRdtase_N"/>
</dbReference>
<dbReference type="GO" id="GO:0000166">
    <property type="term" value="F:nucleotide binding"/>
    <property type="evidence" value="ECO:0007669"/>
    <property type="project" value="InterPro"/>
</dbReference>
<dbReference type="OrthoDB" id="9815825at2"/>
<keyword evidence="7" id="KW-1185">Reference proteome</keyword>